<protein>
    <submittedName>
        <fullName evidence="1">Retrovirus-related Pol polyprotein from transposon</fullName>
    </submittedName>
</protein>
<sequence>MAPQDFAWTIENLTTSPRKDSYPLPRIDDTLDTLSGHKWFSTLDLKSGYWQVEIHPEDRKNSIHFRPRTMAVQSHAVRALQCASYFRAPDGDRAKGSDF</sequence>
<comment type="caution">
    <text evidence="1">The sequence shown here is derived from an EMBL/GenBank/DDBJ whole genome shotgun (WGS) entry which is preliminary data.</text>
</comment>
<dbReference type="Gene3D" id="3.30.70.270">
    <property type="match status" value="1"/>
</dbReference>
<dbReference type="InterPro" id="IPR043128">
    <property type="entry name" value="Rev_trsase/Diguanyl_cyclase"/>
</dbReference>
<dbReference type="SUPFAM" id="SSF56672">
    <property type="entry name" value="DNA/RNA polymerases"/>
    <property type="match status" value="1"/>
</dbReference>
<organism evidence="1 2">
    <name type="scientific">Trichonephila clavipes</name>
    <name type="common">Golden silk orbweaver</name>
    <name type="synonym">Nephila clavipes</name>
    <dbReference type="NCBI Taxonomy" id="2585209"/>
    <lineage>
        <taxon>Eukaryota</taxon>
        <taxon>Metazoa</taxon>
        <taxon>Ecdysozoa</taxon>
        <taxon>Arthropoda</taxon>
        <taxon>Chelicerata</taxon>
        <taxon>Arachnida</taxon>
        <taxon>Araneae</taxon>
        <taxon>Araneomorphae</taxon>
        <taxon>Entelegynae</taxon>
        <taxon>Araneoidea</taxon>
        <taxon>Nephilidae</taxon>
        <taxon>Trichonephila</taxon>
    </lineage>
</organism>
<dbReference type="GO" id="GO:0071897">
    <property type="term" value="P:DNA biosynthetic process"/>
    <property type="evidence" value="ECO:0007669"/>
    <property type="project" value="UniProtKB-ARBA"/>
</dbReference>
<evidence type="ECO:0000313" key="1">
    <source>
        <dbReference type="EMBL" id="GFX91353.1"/>
    </source>
</evidence>
<dbReference type="InterPro" id="IPR043502">
    <property type="entry name" value="DNA/RNA_pol_sf"/>
</dbReference>
<dbReference type="EMBL" id="BMAU01021126">
    <property type="protein sequence ID" value="GFX91353.1"/>
    <property type="molecule type" value="Genomic_DNA"/>
</dbReference>
<dbReference type="AlphaFoldDB" id="A0A8X6V1L8"/>
<dbReference type="PANTHER" id="PTHR24559:SF435">
    <property type="entry name" value="RIBONUCLEASE H"/>
    <property type="match status" value="1"/>
</dbReference>
<dbReference type="PANTHER" id="PTHR24559">
    <property type="entry name" value="TRANSPOSON TY3-I GAG-POL POLYPROTEIN"/>
    <property type="match status" value="1"/>
</dbReference>
<proteinExistence type="predicted"/>
<evidence type="ECO:0000313" key="2">
    <source>
        <dbReference type="Proteomes" id="UP000887159"/>
    </source>
</evidence>
<gene>
    <name evidence="1" type="primary">BSL78_18623</name>
    <name evidence="1" type="ORF">TNCV_3688171</name>
</gene>
<reference evidence="1" key="1">
    <citation type="submission" date="2020-08" db="EMBL/GenBank/DDBJ databases">
        <title>Multicomponent nature underlies the extraordinary mechanical properties of spider dragline silk.</title>
        <authorList>
            <person name="Kono N."/>
            <person name="Nakamura H."/>
            <person name="Mori M."/>
            <person name="Yoshida Y."/>
            <person name="Ohtoshi R."/>
            <person name="Malay A.D."/>
            <person name="Moran D.A.P."/>
            <person name="Tomita M."/>
            <person name="Numata K."/>
            <person name="Arakawa K."/>
        </authorList>
    </citation>
    <scope>NUCLEOTIDE SEQUENCE</scope>
</reference>
<dbReference type="Proteomes" id="UP000887159">
    <property type="component" value="Unassembled WGS sequence"/>
</dbReference>
<accession>A0A8X6V1L8</accession>
<dbReference type="InterPro" id="IPR053134">
    <property type="entry name" value="RNA-dir_DNA_polymerase"/>
</dbReference>
<name>A0A8X6V1L8_TRICX</name>
<keyword evidence="2" id="KW-1185">Reference proteome</keyword>